<gene>
    <name evidence="2" type="ORF">FJU08_00870</name>
</gene>
<sequence length="85" mass="8992">MKNTMKKVAMLAAVLPLLASPALALQPVQLNLEDQLPGVSAPEDAVVGSVVHQNGQDRNGKSYTDIYMVAPDGNLHHVGRFAGSK</sequence>
<comment type="caution">
    <text evidence="2">The sequence shown here is derived from an EMBL/GenBank/DDBJ whole genome shotgun (WGS) entry which is preliminary data.</text>
</comment>
<keyword evidence="1" id="KW-0732">Signal</keyword>
<dbReference type="Proteomes" id="UP000318801">
    <property type="component" value="Unassembled WGS sequence"/>
</dbReference>
<organism evidence="2 3">
    <name type="scientific">Martelella alba</name>
    <dbReference type="NCBI Taxonomy" id="2590451"/>
    <lineage>
        <taxon>Bacteria</taxon>
        <taxon>Pseudomonadati</taxon>
        <taxon>Pseudomonadota</taxon>
        <taxon>Alphaproteobacteria</taxon>
        <taxon>Hyphomicrobiales</taxon>
        <taxon>Aurantimonadaceae</taxon>
        <taxon>Martelella</taxon>
    </lineage>
</organism>
<proteinExistence type="predicted"/>
<evidence type="ECO:0000313" key="2">
    <source>
        <dbReference type="EMBL" id="TPW33150.1"/>
    </source>
</evidence>
<name>A0A506UIL2_9HYPH</name>
<dbReference type="EMBL" id="VHLG01000001">
    <property type="protein sequence ID" value="TPW33150.1"/>
    <property type="molecule type" value="Genomic_DNA"/>
</dbReference>
<feature type="signal peptide" evidence="1">
    <location>
        <begin position="1"/>
        <end position="24"/>
    </location>
</feature>
<evidence type="ECO:0000313" key="3">
    <source>
        <dbReference type="Proteomes" id="UP000318801"/>
    </source>
</evidence>
<reference evidence="2 3" key="1">
    <citation type="submission" date="2019-06" db="EMBL/GenBank/DDBJ databases">
        <authorList>
            <person name="Li M."/>
        </authorList>
    </citation>
    <scope>NUCLEOTIDE SEQUENCE [LARGE SCALE GENOMIC DNA]</scope>
    <source>
        <strain evidence="2 3">BGMRC2036</strain>
    </source>
</reference>
<evidence type="ECO:0000256" key="1">
    <source>
        <dbReference type="SAM" id="SignalP"/>
    </source>
</evidence>
<dbReference type="RefSeq" id="WP_141147085.1">
    <property type="nucleotide sequence ID" value="NZ_VHLG01000001.1"/>
</dbReference>
<accession>A0A506UIL2</accession>
<protein>
    <submittedName>
        <fullName evidence="2">Uncharacterized protein</fullName>
    </submittedName>
</protein>
<feature type="chain" id="PRO_5021330963" evidence="1">
    <location>
        <begin position="25"/>
        <end position="85"/>
    </location>
</feature>
<keyword evidence="3" id="KW-1185">Reference proteome</keyword>
<dbReference type="AlphaFoldDB" id="A0A506UIL2"/>